<sequence>MAQELIEKESQSVWERLGGTDGGAPEAFAALVDAFYDGVAEDALLRPMYPAESDLKEERENLALFLIQYFGGPALYAVKRGHPRLRMRHNPFKIGPAARDIWLKHMEAALVATPAITPVAPTLRAYFIEVAHFLQNSDTD</sequence>
<comment type="similarity">
    <text evidence="5">Belongs to the truncated hemoglobin family. Group II subfamily.</text>
</comment>
<proteinExistence type="inferred from homology"/>
<name>A0A7W9SLX8_ARMRO</name>
<dbReference type="InterPro" id="IPR001486">
    <property type="entry name" value="Hemoglobin_trunc"/>
</dbReference>
<reference evidence="6 7" key="1">
    <citation type="submission" date="2020-08" db="EMBL/GenBank/DDBJ databases">
        <title>Genomic Encyclopedia of Type Strains, Phase IV (KMG-IV): sequencing the most valuable type-strain genomes for metagenomic binning, comparative biology and taxonomic classification.</title>
        <authorList>
            <person name="Goeker M."/>
        </authorList>
    </citation>
    <scope>NUCLEOTIDE SEQUENCE [LARGE SCALE GENOMIC DNA]</scope>
    <source>
        <strain evidence="6 7">DSM 23562</strain>
    </source>
</reference>
<dbReference type="GO" id="GO:0005344">
    <property type="term" value="F:oxygen carrier activity"/>
    <property type="evidence" value="ECO:0007669"/>
    <property type="project" value="InterPro"/>
</dbReference>
<dbReference type="Proteomes" id="UP000520814">
    <property type="component" value="Unassembled WGS sequence"/>
</dbReference>
<dbReference type="AlphaFoldDB" id="A0A7W9SLX8"/>
<gene>
    <name evidence="6" type="ORF">HNQ39_000522</name>
</gene>
<dbReference type="GO" id="GO:0019825">
    <property type="term" value="F:oxygen binding"/>
    <property type="evidence" value="ECO:0007669"/>
    <property type="project" value="InterPro"/>
</dbReference>
<dbReference type="InterPro" id="IPR012292">
    <property type="entry name" value="Globin/Proto"/>
</dbReference>
<accession>A0A7W9SLX8</accession>
<evidence type="ECO:0000313" key="7">
    <source>
        <dbReference type="Proteomes" id="UP000520814"/>
    </source>
</evidence>
<comment type="caution">
    <text evidence="6">The sequence shown here is derived from an EMBL/GenBank/DDBJ whole genome shotgun (WGS) entry which is preliminary data.</text>
</comment>
<protein>
    <submittedName>
        <fullName evidence="6">Hemoglobin</fullName>
    </submittedName>
</protein>
<dbReference type="Gene3D" id="1.10.490.10">
    <property type="entry name" value="Globins"/>
    <property type="match status" value="1"/>
</dbReference>
<dbReference type="RefSeq" id="WP_184192394.1">
    <property type="nucleotide sequence ID" value="NZ_JACHGW010000001.1"/>
</dbReference>
<keyword evidence="2" id="KW-0349">Heme</keyword>
<dbReference type="PANTHER" id="PTHR47366:SF1">
    <property type="entry name" value="TWO-ON-TWO HEMOGLOBIN-3"/>
    <property type="match status" value="1"/>
</dbReference>
<dbReference type="GO" id="GO:0046872">
    <property type="term" value="F:metal ion binding"/>
    <property type="evidence" value="ECO:0007669"/>
    <property type="project" value="UniProtKB-KW"/>
</dbReference>
<evidence type="ECO:0000256" key="5">
    <source>
        <dbReference type="ARBA" id="ARBA00034496"/>
    </source>
</evidence>
<dbReference type="SUPFAM" id="SSF46458">
    <property type="entry name" value="Globin-like"/>
    <property type="match status" value="1"/>
</dbReference>
<organism evidence="6 7">
    <name type="scientific">Armatimonas rosea</name>
    <dbReference type="NCBI Taxonomy" id="685828"/>
    <lineage>
        <taxon>Bacteria</taxon>
        <taxon>Bacillati</taxon>
        <taxon>Armatimonadota</taxon>
        <taxon>Armatimonadia</taxon>
        <taxon>Armatimonadales</taxon>
        <taxon>Armatimonadaceae</taxon>
        <taxon>Armatimonas</taxon>
    </lineage>
</organism>
<keyword evidence="1" id="KW-0813">Transport</keyword>
<evidence type="ECO:0000256" key="2">
    <source>
        <dbReference type="ARBA" id="ARBA00022617"/>
    </source>
</evidence>
<dbReference type="InterPro" id="IPR044203">
    <property type="entry name" value="GlbO/GLB3-like"/>
</dbReference>
<evidence type="ECO:0000313" key="6">
    <source>
        <dbReference type="EMBL" id="MBB6048760.1"/>
    </source>
</evidence>
<evidence type="ECO:0000256" key="3">
    <source>
        <dbReference type="ARBA" id="ARBA00022723"/>
    </source>
</evidence>
<evidence type="ECO:0000256" key="1">
    <source>
        <dbReference type="ARBA" id="ARBA00022448"/>
    </source>
</evidence>
<dbReference type="InterPro" id="IPR009050">
    <property type="entry name" value="Globin-like_sf"/>
</dbReference>
<keyword evidence="7" id="KW-1185">Reference proteome</keyword>
<keyword evidence="3" id="KW-0479">Metal-binding</keyword>
<dbReference type="GO" id="GO:0020037">
    <property type="term" value="F:heme binding"/>
    <property type="evidence" value="ECO:0007669"/>
    <property type="project" value="InterPro"/>
</dbReference>
<keyword evidence="4" id="KW-0408">Iron</keyword>
<dbReference type="EMBL" id="JACHGW010000001">
    <property type="protein sequence ID" value="MBB6048760.1"/>
    <property type="molecule type" value="Genomic_DNA"/>
</dbReference>
<evidence type="ECO:0000256" key="4">
    <source>
        <dbReference type="ARBA" id="ARBA00023004"/>
    </source>
</evidence>
<dbReference type="PANTHER" id="PTHR47366">
    <property type="entry name" value="TWO-ON-TWO HEMOGLOBIN-3"/>
    <property type="match status" value="1"/>
</dbReference>
<dbReference type="Pfam" id="PF01152">
    <property type="entry name" value="Bac_globin"/>
    <property type="match status" value="1"/>
</dbReference>